<dbReference type="Proteomes" id="UP000314294">
    <property type="component" value="Unassembled WGS sequence"/>
</dbReference>
<sequence>MHGALLAARKSRSATLHPDRKRLGNSFPMISCSSLFTDDVRRANKPASPPRAHGRPLGSVCRSLFPDPTPTTPVPTVKTQMMADVNCSSPTCSETALRRRTLSTTRLTLPECCPELAFWFHS</sequence>
<accession>A0A4Z2HP79</accession>
<evidence type="ECO:0000256" key="1">
    <source>
        <dbReference type="SAM" id="MobiDB-lite"/>
    </source>
</evidence>
<name>A0A4Z2HP79_9TELE</name>
<proteinExistence type="predicted"/>
<gene>
    <name evidence="2" type="ORF">EYF80_022113</name>
</gene>
<protein>
    <submittedName>
        <fullName evidence="2">Uncharacterized protein</fullName>
    </submittedName>
</protein>
<comment type="caution">
    <text evidence="2">The sequence shown here is derived from an EMBL/GenBank/DDBJ whole genome shotgun (WGS) entry which is preliminary data.</text>
</comment>
<feature type="region of interest" description="Disordered" evidence="1">
    <location>
        <begin position="1"/>
        <end position="24"/>
    </location>
</feature>
<dbReference type="AlphaFoldDB" id="A0A4Z2HP79"/>
<organism evidence="2 3">
    <name type="scientific">Liparis tanakae</name>
    <name type="common">Tanaka's snailfish</name>
    <dbReference type="NCBI Taxonomy" id="230148"/>
    <lineage>
        <taxon>Eukaryota</taxon>
        <taxon>Metazoa</taxon>
        <taxon>Chordata</taxon>
        <taxon>Craniata</taxon>
        <taxon>Vertebrata</taxon>
        <taxon>Euteleostomi</taxon>
        <taxon>Actinopterygii</taxon>
        <taxon>Neopterygii</taxon>
        <taxon>Teleostei</taxon>
        <taxon>Neoteleostei</taxon>
        <taxon>Acanthomorphata</taxon>
        <taxon>Eupercaria</taxon>
        <taxon>Perciformes</taxon>
        <taxon>Cottioidei</taxon>
        <taxon>Cottales</taxon>
        <taxon>Liparidae</taxon>
        <taxon>Liparis</taxon>
    </lineage>
</organism>
<keyword evidence="3" id="KW-1185">Reference proteome</keyword>
<evidence type="ECO:0000313" key="2">
    <source>
        <dbReference type="EMBL" id="TNN67649.1"/>
    </source>
</evidence>
<evidence type="ECO:0000313" key="3">
    <source>
        <dbReference type="Proteomes" id="UP000314294"/>
    </source>
</evidence>
<feature type="region of interest" description="Disordered" evidence="1">
    <location>
        <begin position="41"/>
        <end position="76"/>
    </location>
</feature>
<reference evidence="2 3" key="1">
    <citation type="submission" date="2019-03" db="EMBL/GenBank/DDBJ databases">
        <title>First draft genome of Liparis tanakae, snailfish: a comprehensive survey of snailfish specific genes.</title>
        <authorList>
            <person name="Kim W."/>
            <person name="Song I."/>
            <person name="Jeong J.-H."/>
            <person name="Kim D."/>
            <person name="Kim S."/>
            <person name="Ryu S."/>
            <person name="Song J.Y."/>
            <person name="Lee S.K."/>
        </authorList>
    </citation>
    <scope>NUCLEOTIDE SEQUENCE [LARGE SCALE GENOMIC DNA]</scope>
    <source>
        <tissue evidence="2">Muscle</tissue>
    </source>
</reference>
<dbReference type="EMBL" id="SRLO01000200">
    <property type="protein sequence ID" value="TNN67649.1"/>
    <property type="molecule type" value="Genomic_DNA"/>
</dbReference>